<feature type="transmembrane region" description="Helical" evidence="1">
    <location>
        <begin position="78"/>
        <end position="97"/>
    </location>
</feature>
<feature type="domain" description="Endonuclease/exonuclease/phosphatase" evidence="2">
    <location>
        <begin position="110"/>
        <end position="323"/>
    </location>
</feature>
<protein>
    <submittedName>
        <fullName evidence="3">Endonuclease/exonuclease/phosphatase family protein</fullName>
    </submittedName>
</protein>
<evidence type="ECO:0000259" key="2">
    <source>
        <dbReference type="Pfam" id="PF03372"/>
    </source>
</evidence>
<keyword evidence="1" id="KW-0472">Membrane</keyword>
<evidence type="ECO:0000313" key="4">
    <source>
        <dbReference type="Proteomes" id="UP000563898"/>
    </source>
</evidence>
<keyword evidence="3" id="KW-0540">Nuclease</keyword>
<feature type="transmembrane region" description="Helical" evidence="1">
    <location>
        <begin position="12"/>
        <end position="39"/>
    </location>
</feature>
<keyword evidence="3" id="KW-0269">Exonuclease</keyword>
<accession>A0A846WSD8</accession>
<name>A0A846WSD8_9ACTN</name>
<dbReference type="InterPro" id="IPR005135">
    <property type="entry name" value="Endo/exonuclease/phosphatase"/>
</dbReference>
<comment type="caution">
    <text evidence="3">The sequence shown here is derived from an EMBL/GenBank/DDBJ whole genome shotgun (WGS) entry which is preliminary data.</text>
</comment>
<reference evidence="3 4" key="1">
    <citation type="submission" date="2020-04" db="EMBL/GenBank/DDBJ databases">
        <title>MicrobeNet Type strains.</title>
        <authorList>
            <person name="Nicholson A.C."/>
        </authorList>
    </citation>
    <scope>NUCLEOTIDE SEQUENCE [LARGE SCALE GENOMIC DNA]</scope>
    <source>
        <strain evidence="3 4">ATCC BAA-14</strain>
    </source>
</reference>
<proteinExistence type="predicted"/>
<dbReference type="Gene3D" id="3.60.10.10">
    <property type="entry name" value="Endonuclease/exonuclease/phosphatase"/>
    <property type="match status" value="1"/>
</dbReference>
<keyword evidence="1" id="KW-0812">Transmembrane</keyword>
<dbReference type="EMBL" id="JAAXPC010000020">
    <property type="protein sequence ID" value="NKY04608.1"/>
    <property type="molecule type" value="Genomic_DNA"/>
</dbReference>
<dbReference type="Proteomes" id="UP000563898">
    <property type="component" value="Unassembled WGS sequence"/>
</dbReference>
<keyword evidence="3" id="KW-0255">Endonuclease</keyword>
<feature type="transmembrane region" description="Helical" evidence="1">
    <location>
        <begin position="51"/>
        <end position="71"/>
    </location>
</feature>
<dbReference type="AlphaFoldDB" id="A0A846WSD8"/>
<organism evidence="3 4">
    <name type="scientific">Gordonia polyisoprenivorans</name>
    <dbReference type="NCBI Taxonomy" id="84595"/>
    <lineage>
        <taxon>Bacteria</taxon>
        <taxon>Bacillati</taxon>
        <taxon>Actinomycetota</taxon>
        <taxon>Actinomycetes</taxon>
        <taxon>Mycobacteriales</taxon>
        <taxon>Gordoniaceae</taxon>
        <taxon>Gordonia</taxon>
    </lineage>
</organism>
<dbReference type="InterPro" id="IPR036691">
    <property type="entry name" value="Endo/exonu/phosph_ase_sf"/>
</dbReference>
<dbReference type="GO" id="GO:0004527">
    <property type="term" value="F:exonuclease activity"/>
    <property type="evidence" value="ECO:0007669"/>
    <property type="project" value="UniProtKB-KW"/>
</dbReference>
<dbReference type="Pfam" id="PF03372">
    <property type="entry name" value="Exo_endo_phos"/>
    <property type="match status" value="1"/>
</dbReference>
<dbReference type="SUPFAM" id="SSF56219">
    <property type="entry name" value="DNase I-like"/>
    <property type="match status" value="1"/>
</dbReference>
<gene>
    <name evidence="3" type="ORF">HGA05_23875</name>
</gene>
<keyword evidence="1" id="KW-1133">Transmembrane helix</keyword>
<evidence type="ECO:0000313" key="3">
    <source>
        <dbReference type="EMBL" id="NKY04608.1"/>
    </source>
</evidence>
<sequence length="334" mass="35409">MTRFGVIRRGVIRWSVIHWVTTIVGVVLVGAGAAGVAAHHSPLTSSTASRIAAFTPLLVLASIVGLAALLAARRRLGAVLATFVVAAGVVTQVPLYVGSASARADDLVVMQANIYLGAADTDALADTVRAEKVDILTVVELTDAALTRLRSSTLAATLGYSFTHALPDGRGIGIFSRFPLVEGMVLEHFRLGNVRAVADIDGHGRHAVYALHPLPPWPEPAWRWQSELSRLSSILNAETLPTIVGADMNSTWDHRQFRELLRGHGPDGSPGLLDAAELTGAGAAATYPANRRIPPMLGIDHVMTRGGPVPTSLRTVDLPGSDHRGVVATVRLRR</sequence>
<keyword evidence="3" id="KW-0378">Hydrolase</keyword>
<evidence type="ECO:0000256" key="1">
    <source>
        <dbReference type="SAM" id="Phobius"/>
    </source>
</evidence>
<dbReference type="GO" id="GO:0004519">
    <property type="term" value="F:endonuclease activity"/>
    <property type="evidence" value="ECO:0007669"/>
    <property type="project" value="UniProtKB-KW"/>
</dbReference>